<name>A0A8S5QGR6_9CAUD</name>
<evidence type="ECO:0000313" key="1">
    <source>
        <dbReference type="EMBL" id="DAE18455.1"/>
    </source>
</evidence>
<sequence length="126" mass="14167">MYLTYEEYKAYGGEIPQTAFVKYERQARNTINYYTFGRIKEPVSETVKECMSELMDFEYEVAKARDEGSKAIKSETVGDHTVSYADGLDSLGIQTGVNTGTSQASLEHSIVAKYLMNTGLMYRGVE</sequence>
<proteinExistence type="predicted"/>
<organism evidence="1">
    <name type="scientific">Siphoviridae sp. ctNs77</name>
    <dbReference type="NCBI Taxonomy" id="2825473"/>
    <lineage>
        <taxon>Viruses</taxon>
        <taxon>Duplodnaviria</taxon>
        <taxon>Heunggongvirae</taxon>
        <taxon>Uroviricota</taxon>
        <taxon>Caudoviricetes</taxon>
    </lineage>
</organism>
<accession>A0A8S5QGR6</accession>
<dbReference type="EMBL" id="BK015656">
    <property type="protein sequence ID" value="DAE18455.1"/>
    <property type="molecule type" value="Genomic_DNA"/>
</dbReference>
<protein>
    <submittedName>
        <fullName evidence="1">Head Tail Connector Protein</fullName>
    </submittedName>
</protein>
<reference evidence="1" key="1">
    <citation type="journal article" date="2021" name="Proc. Natl. Acad. Sci. U.S.A.">
        <title>A Catalog of Tens of Thousands of Viruses from Human Metagenomes Reveals Hidden Associations with Chronic Diseases.</title>
        <authorList>
            <person name="Tisza M.J."/>
            <person name="Buck C.B."/>
        </authorList>
    </citation>
    <scope>NUCLEOTIDE SEQUENCE</scope>
    <source>
        <strain evidence="1">CtNs77</strain>
    </source>
</reference>